<dbReference type="CTD" id="20327725"/>
<name>A0A075AG89_OPIVI</name>
<dbReference type="AlphaFoldDB" id="A0A075AG89"/>
<dbReference type="OrthoDB" id="6269316at2759"/>
<protein>
    <recommendedName>
        <fullName evidence="3">Fibronectin type-III domain-containing protein</fullName>
    </recommendedName>
</protein>
<sequence>PAQPQQLTATVIENITEAYSVVRLSWIDDSPCKPVTFNFTYIAPDGMSLMEKTNQTHVTIHWADKCYPIHIRLQGQHGNDTGPALEKSVSLIPDLLLSKLIQAPNAPFGVRVSPVSGQTQAYNIAWNDNSECGSPRYVVSLYNTQGQMVKEHETARRDMIINLDDSCENLDVGIKGVNEAGASEESSRIALVRRT</sequence>
<feature type="non-terminal residue" evidence="1">
    <location>
        <position position="195"/>
    </location>
</feature>
<keyword evidence="2" id="KW-1185">Reference proteome</keyword>
<accession>A0A075AG89</accession>
<dbReference type="GeneID" id="20327725"/>
<reference evidence="1 2" key="1">
    <citation type="submission" date="2013-11" db="EMBL/GenBank/DDBJ databases">
        <title>Opisthorchis viverrini - life in the bile duct.</title>
        <authorList>
            <person name="Young N.D."/>
            <person name="Nagarajan N."/>
            <person name="Lin S.J."/>
            <person name="Korhonen P.K."/>
            <person name="Jex A.R."/>
            <person name="Hall R.S."/>
            <person name="Safavi-Hemami H."/>
            <person name="Kaewkong W."/>
            <person name="Bertrand D."/>
            <person name="Gao S."/>
            <person name="Seet Q."/>
            <person name="Wongkham S."/>
            <person name="Teh B.T."/>
            <person name="Wongkham C."/>
            <person name="Intapan P.M."/>
            <person name="Maleewong W."/>
            <person name="Yang X."/>
            <person name="Hu M."/>
            <person name="Wang Z."/>
            <person name="Hofmann A."/>
            <person name="Sternberg P.W."/>
            <person name="Tan P."/>
            <person name="Wang J."/>
            <person name="Gasser R.B."/>
        </authorList>
    </citation>
    <scope>NUCLEOTIDE SEQUENCE [LARGE SCALE GENOMIC DNA]</scope>
</reference>
<gene>
    <name evidence="1" type="ORF">T265_13558</name>
</gene>
<dbReference type="Proteomes" id="UP000054324">
    <property type="component" value="Unassembled WGS sequence"/>
</dbReference>
<feature type="non-terminal residue" evidence="1">
    <location>
        <position position="1"/>
    </location>
</feature>
<proteinExistence type="predicted"/>
<organism evidence="1 2">
    <name type="scientific">Opisthorchis viverrini</name>
    <name type="common">Southeast Asian liver fluke</name>
    <dbReference type="NCBI Taxonomy" id="6198"/>
    <lineage>
        <taxon>Eukaryota</taxon>
        <taxon>Metazoa</taxon>
        <taxon>Spiralia</taxon>
        <taxon>Lophotrochozoa</taxon>
        <taxon>Platyhelminthes</taxon>
        <taxon>Trematoda</taxon>
        <taxon>Digenea</taxon>
        <taxon>Opisthorchiida</taxon>
        <taxon>Opisthorchiata</taxon>
        <taxon>Opisthorchiidae</taxon>
        <taxon>Opisthorchis</taxon>
    </lineage>
</organism>
<dbReference type="RefSeq" id="XP_009167741.1">
    <property type="nucleotide sequence ID" value="XM_009169477.1"/>
</dbReference>
<dbReference type="EMBL" id="KL596697">
    <property type="protein sequence ID" value="KER28509.1"/>
    <property type="molecule type" value="Genomic_DNA"/>
</dbReference>
<evidence type="ECO:0000313" key="2">
    <source>
        <dbReference type="Proteomes" id="UP000054324"/>
    </source>
</evidence>
<dbReference type="KEGG" id="ovi:T265_13558"/>
<evidence type="ECO:0008006" key="3">
    <source>
        <dbReference type="Google" id="ProtNLM"/>
    </source>
</evidence>
<evidence type="ECO:0000313" key="1">
    <source>
        <dbReference type="EMBL" id="KER28509.1"/>
    </source>
</evidence>